<reference evidence="1 2" key="1">
    <citation type="submission" date="2019-08" db="EMBL/GenBank/DDBJ databases">
        <authorList>
            <person name="Alioto T."/>
            <person name="Alioto T."/>
            <person name="Gomez Garrido J."/>
        </authorList>
    </citation>
    <scope>NUCLEOTIDE SEQUENCE [LARGE SCALE GENOMIC DNA]</scope>
</reference>
<dbReference type="Proteomes" id="UP000325440">
    <property type="component" value="Unassembled WGS sequence"/>
</dbReference>
<evidence type="ECO:0000313" key="1">
    <source>
        <dbReference type="EMBL" id="VVC45687.1"/>
    </source>
</evidence>
<name>A0A5E4NPG4_9HEMI</name>
<organism evidence="1 2">
    <name type="scientific">Cinara cedri</name>
    <dbReference type="NCBI Taxonomy" id="506608"/>
    <lineage>
        <taxon>Eukaryota</taxon>
        <taxon>Metazoa</taxon>
        <taxon>Ecdysozoa</taxon>
        <taxon>Arthropoda</taxon>
        <taxon>Hexapoda</taxon>
        <taxon>Insecta</taxon>
        <taxon>Pterygota</taxon>
        <taxon>Neoptera</taxon>
        <taxon>Paraneoptera</taxon>
        <taxon>Hemiptera</taxon>
        <taxon>Sternorrhyncha</taxon>
        <taxon>Aphidomorpha</taxon>
        <taxon>Aphidoidea</taxon>
        <taxon>Aphididae</taxon>
        <taxon>Lachninae</taxon>
        <taxon>Cinara</taxon>
    </lineage>
</organism>
<keyword evidence="2" id="KW-1185">Reference proteome</keyword>
<dbReference type="OrthoDB" id="6587994at2759"/>
<gene>
    <name evidence="1" type="ORF">CINCED_3A025710</name>
</gene>
<proteinExistence type="predicted"/>
<dbReference type="AlphaFoldDB" id="A0A5E4NPG4"/>
<sequence>EQCFDSRANLEVVQFFNNKNEALTCLDSYPTVKKLFTRYNTSLPSAPVERLFSPQIE</sequence>
<evidence type="ECO:0000313" key="2">
    <source>
        <dbReference type="Proteomes" id="UP000325440"/>
    </source>
</evidence>
<protein>
    <submittedName>
        <fullName evidence="1">Uncharacterized protein</fullName>
    </submittedName>
</protein>
<feature type="non-terminal residue" evidence="1">
    <location>
        <position position="57"/>
    </location>
</feature>
<dbReference type="EMBL" id="CABPRJ010002409">
    <property type="protein sequence ID" value="VVC45687.1"/>
    <property type="molecule type" value="Genomic_DNA"/>
</dbReference>
<feature type="non-terminal residue" evidence="1">
    <location>
        <position position="1"/>
    </location>
</feature>
<accession>A0A5E4NPG4</accession>